<evidence type="ECO:0000259" key="9">
    <source>
        <dbReference type="PROSITE" id="PS50075"/>
    </source>
</evidence>
<gene>
    <name evidence="11" type="ORF">FHS44_006170</name>
</gene>
<dbReference type="Pfam" id="PF22621">
    <property type="entry name" value="CurL-like_PKS_C"/>
    <property type="match status" value="1"/>
</dbReference>
<feature type="domain" description="Ketosynthase family 3 (KS3)" evidence="10">
    <location>
        <begin position="34"/>
        <end position="448"/>
    </location>
</feature>
<dbReference type="InterPro" id="IPR016039">
    <property type="entry name" value="Thiolase-like"/>
</dbReference>
<dbReference type="Gene3D" id="3.40.47.10">
    <property type="match status" value="1"/>
</dbReference>
<dbReference type="Pfam" id="PF00698">
    <property type="entry name" value="Acyl_transf_1"/>
    <property type="match status" value="1"/>
</dbReference>
<dbReference type="SUPFAM" id="SSF53474">
    <property type="entry name" value="alpha/beta-Hydrolases"/>
    <property type="match status" value="1"/>
</dbReference>
<dbReference type="GO" id="GO:0004312">
    <property type="term" value="F:fatty acid synthase activity"/>
    <property type="evidence" value="ECO:0007669"/>
    <property type="project" value="TreeGrafter"/>
</dbReference>
<dbReference type="InterPro" id="IPR036291">
    <property type="entry name" value="NAD(P)-bd_dom_sf"/>
</dbReference>
<dbReference type="Gene3D" id="3.40.50.1820">
    <property type="entry name" value="alpha/beta hydrolase"/>
    <property type="match status" value="1"/>
</dbReference>
<dbReference type="SMART" id="SM00824">
    <property type="entry name" value="PKS_TE"/>
    <property type="match status" value="1"/>
</dbReference>
<dbReference type="InterPro" id="IPR013968">
    <property type="entry name" value="PKS_KR"/>
</dbReference>
<dbReference type="SMART" id="SM01294">
    <property type="entry name" value="PKS_PP_betabranch"/>
    <property type="match status" value="1"/>
</dbReference>
<dbReference type="InterPro" id="IPR016036">
    <property type="entry name" value="Malonyl_transacylase_ACP-bd"/>
</dbReference>
<dbReference type="GO" id="GO:0006633">
    <property type="term" value="P:fatty acid biosynthetic process"/>
    <property type="evidence" value="ECO:0007669"/>
    <property type="project" value="InterPro"/>
</dbReference>
<dbReference type="CDD" id="cd08956">
    <property type="entry name" value="KR_3_FAS_SDR_x"/>
    <property type="match status" value="1"/>
</dbReference>
<dbReference type="Pfam" id="PF22953">
    <property type="entry name" value="SpnB_Rossmann"/>
    <property type="match status" value="1"/>
</dbReference>
<sequence length="1913" mass="202652">MTTTQERIVEALRVSLKDNERLKRQNERLDAIAHEPIAVTGMACRLPGGVRSPEDLWRLLAEGAEGIGPFPTDRGWDLGGDSATAQGGFLYDAAEFDAAFFGISPNEALAMDPQQRLLLETSWEAVERAGIAPERLRGSRTGVFAGVMYHDYAARLDEVPDAVAAYLGNGSAGSVASGRVAYAMGLEGPAITVDTACSSSLVTIHLAVQELRRGGCDLALAGGVAVMSTPGLFVEFTRQKGLAADGRCKAFADAADGTGFSEGVGVLLLERLSDARRNGHRVLAVIRGSAINQDGASNGLTAPNGPAQERVIRQALTASGLTASEIDAVEAHGTGTRLGDPIEAQALLATYGQNRSQPLLLGSIKSNIGHTQTAAGVAGVIKTILSMRYGLLPRTLHVDRPSSHVDWTTGAVELLTEARPWPETGRPRRAGVSSFGISGTNAHVILEQAPEEEPVPSTAERAPWPQAGRTQAAQPTDAGHSPETAPTTEQAPWPQTGHAQAAERAQATQPTDIGHSPKTAPTTATAEQVPRPQAGRTETADIGHSPETVPTTTTAERAPWPQAGRTQAAQPTDAGHSPEAAPATATAEQVPWPQAGRAQANVGHSLKVAPTTATAEQVPWPQAGRAQATQPTDIGHPPKTAPTTATTEQAPWPQAGRAQADIGHSPGATSATVTAERVPWLLAGRTEAAVRAQAVRLAEHLAANPALRPVDVGHSLAVSRTAFAHRAVVIDADRTALADYAAGQTPPNVITGTADVTGKTLFVFPGQGTQWTGMALDLLDTEPVFAQRLTECAEALAEFTDWDLLKELHGTLDRVDVVQPALWAVMVSLAELWRSYGIHPDAVIGHSQGEIAAATVSGALSLKDGARVVALRSQAITAIAGNGGMLSITLPADQIDLAPWHRRISIAALNGPSSTVVSGDGDALDELQAVLNAKNIHNRRVPVDYASHSPHVEQLQHDLLKILAPVAPQTPQIPFWSTLENRWIDQAETDAAYWYRNLRQPVRFAEGIHTLTTHGFHAILEVSPHPVLTTGIQETLDDTPAPTITHGTLRRDHGDRTTFHTAAANLHVRGITPDLTPTYTGANLVDLPTYPFQRDRYWLEGPRGRASADSLFRTVWQPQVPATREAEPFILLDDLATNTPVPGTVVHRLGHRLGHGPGRAGAVRDAVNQTLELLRAWLAEPRFAGARLVLVTRRAAGPGLDDLVWAPVWGLVRSAQAECPGQFVLLDVDEWDTPAMAAALASGEPQLVVRDGVVHAARLARVPREREAARPFDAEGTVLVTGGTGTLGAHIARHLVTEHGVRNLLLTSRSGPDAPGAAELVAELQDAGAEVTVAACDAANREQLAALLTGLRLTGVVHTAGVLDDGVLGSLTPERVDTVLRPKVDAALNLHELTRDLDLSAFVLFSSAAATLGSAGQAGYGAANAFLDALAEHRRSRGLPAQSLAWGLWAERSGMTGRLSEAEFARMTRGGVAPLSTAEGLALFDAALSAGDATLVTARLDVAAIARQAAPGPVPALLRDLVPGGALPQRPEPYEEKERLVARLAGAGEAERERILLELVLGRVAGVLGHASSTQVDPGRRFLELGFDSLTALTLRNQLNAATGLRLPTKVVYDQPSPALLATHLRELLSLTERTDAPEAQAGPLATLYWRACEEASSMDALALLKAASRCRPSFPEAEAHARIPEPIRLTGEPAEATVLVCLPSFGPVSGPHEYARFAAALRGRHEVLVLPQPGFVDGELPPADLAALTAAHAGSVLRHLEGRPFVLVGRSAGGWIAHAVASRLERLGTRPAGLALIDTYDPDYDQLPSLEPSMSAVMKDRESAFALCDDTRLAAMGAYHRIFSGWRPEPIDTPTLLVRAADPWVEEIRESYGWRAVWALPHTALDTPGDHFSVLEDHSGTTAGTVLSWLTV</sequence>
<dbReference type="PROSITE" id="PS52004">
    <property type="entry name" value="KS3_2"/>
    <property type="match status" value="1"/>
</dbReference>
<dbReference type="GO" id="GO:0031177">
    <property type="term" value="F:phosphopantetheine binding"/>
    <property type="evidence" value="ECO:0007669"/>
    <property type="project" value="InterPro"/>
</dbReference>
<dbReference type="InterPro" id="IPR020802">
    <property type="entry name" value="TesA-like"/>
</dbReference>
<dbReference type="InterPro" id="IPR020841">
    <property type="entry name" value="PKS_Beta-ketoAc_synthase_dom"/>
</dbReference>
<dbReference type="EMBL" id="JACHJP010000008">
    <property type="protein sequence ID" value="MBB4919034.1"/>
    <property type="molecule type" value="Genomic_DNA"/>
</dbReference>
<dbReference type="Pfam" id="PF08990">
    <property type="entry name" value="Docking"/>
    <property type="match status" value="1"/>
</dbReference>
<evidence type="ECO:0000256" key="1">
    <source>
        <dbReference type="ARBA" id="ARBA00001957"/>
    </source>
</evidence>
<keyword evidence="7" id="KW-0012">Acyltransferase</keyword>
<organism evidence="11 12">
    <name type="scientific">Streptosporangium saharense</name>
    <dbReference type="NCBI Taxonomy" id="1706840"/>
    <lineage>
        <taxon>Bacteria</taxon>
        <taxon>Bacillati</taxon>
        <taxon>Actinomycetota</taxon>
        <taxon>Actinomycetes</taxon>
        <taxon>Streptosporangiales</taxon>
        <taxon>Streptosporangiaceae</taxon>
        <taxon>Streptosporangium</taxon>
    </lineage>
</organism>
<evidence type="ECO:0000256" key="7">
    <source>
        <dbReference type="ARBA" id="ARBA00023315"/>
    </source>
</evidence>
<dbReference type="InterPro" id="IPR029058">
    <property type="entry name" value="AB_hydrolase_fold"/>
</dbReference>
<dbReference type="PANTHER" id="PTHR43775">
    <property type="entry name" value="FATTY ACID SYNTHASE"/>
    <property type="match status" value="1"/>
</dbReference>
<dbReference type="SUPFAM" id="SSF55048">
    <property type="entry name" value="Probable ACP-binding domain of malonyl-CoA ACP transacylase"/>
    <property type="match status" value="1"/>
</dbReference>
<evidence type="ECO:0000256" key="4">
    <source>
        <dbReference type="ARBA" id="ARBA00022679"/>
    </source>
</evidence>
<dbReference type="GO" id="GO:0033068">
    <property type="term" value="P:macrolide biosynthetic process"/>
    <property type="evidence" value="ECO:0007669"/>
    <property type="project" value="UniProtKB-ARBA"/>
</dbReference>
<dbReference type="InterPro" id="IPR036736">
    <property type="entry name" value="ACP-like_sf"/>
</dbReference>
<dbReference type="SMART" id="SM00823">
    <property type="entry name" value="PKS_PP"/>
    <property type="match status" value="1"/>
</dbReference>
<dbReference type="Pfam" id="PF08659">
    <property type="entry name" value="KR"/>
    <property type="match status" value="1"/>
</dbReference>
<evidence type="ECO:0000313" key="12">
    <source>
        <dbReference type="Proteomes" id="UP000552644"/>
    </source>
</evidence>
<dbReference type="Pfam" id="PF16197">
    <property type="entry name" value="KAsynt_C_assoc"/>
    <property type="match status" value="1"/>
</dbReference>
<evidence type="ECO:0000256" key="8">
    <source>
        <dbReference type="SAM" id="MobiDB-lite"/>
    </source>
</evidence>
<feature type="region of interest" description="Disordered" evidence="8">
    <location>
        <begin position="449"/>
        <end position="590"/>
    </location>
</feature>
<dbReference type="Pfam" id="PF00550">
    <property type="entry name" value="PP-binding"/>
    <property type="match status" value="1"/>
</dbReference>
<dbReference type="FunFam" id="3.40.47.10:FF:000019">
    <property type="entry name" value="Polyketide synthase type I"/>
    <property type="match status" value="1"/>
</dbReference>
<dbReference type="RefSeq" id="WP_184720838.1">
    <property type="nucleotide sequence ID" value="NZ_JACHJP010000008.1"/>
</dbReference>
<evidence type="ECO:0000256" key="5">
    <source>
        <dbReference type="ARBA" id="ARBA00023194"/>
    </source>
</evidence>
<keyword evidence="12" id="KW-1185">Reference proteome</keyword>
<reference evidence="11 12" key="1">
    <citation type="submission" date="2020-08" db="EMBL/GenBank/DDBJ databases">
        <title>Genomic Encyclopedia of Type Strains, Phase III (KMG-III): the genomes of soil and plant-associated and newly described type strains.</title>
        <authorList>
            <person name="Whitman W."/>
        </authorList>
    </citation>
    <scope>NUCLEOTIDE SEQUENCE [LARGE SCALE GENOMIC DNA]</scope>
    <source>
        <strain evidence="11 12">CECT 8840</strain>
    </source>
</reference>
<dbReference type="SUPFAM" id="SSF51735">
    <property type="entry name" value="NAD(P)-binding Rossmann-fold domains"/>
    <property type="match status" value="2"/>
</dbReference>
<keyword evidence="4 11" id="KW-0808">Transferase</keyword>
<keyword evidence="3" id="KW-0597">Phosphoprotein</keyword>
<dbReference type="GO" id="GO:0004315">
    <property type="term" value="F:3-oxoacyl-[acyl-carrier-protein] synthase activity"/>
    <property type="evidence" value="ECO:0007669"/>
    <property type="project" value="InterPro"/>
</dbReference>
<feature type="compositionally biased region" description="Low complexity" evidence="8">
    <location>
        <begin position="578"/>
        <end position="588"/>
    </location>
</feature>
<dbReference type="Proteomes" id="UP000552644">
    <property type="component" value="Unassembled WGS sequence"/>
</dbReference>
<evidence type="ECO:0000256" key="3">
    <source>
        <dbReference type="ARBA" id="ARBA00022553"/>
    </source>
</evidence>
<dbReference type="InterPro" id="IPR020806">
    <property type="entry name" value="PKS_PP-bd"/>
</dbReference>
<dbReference type="FunFam" id="3.40.366.10:FF:000002">
    <property type="entry name" value="Probable polyketide synthase 2"/>
    <property type="match status" value="1"/>
</dbReference>
<comment type="caution">
    <text evidence="11">The sequence shown here is derived from an EMBL/GenBank/DDBJ whole genome shotgun (WGS) entry which is preliminary data.</text>
</comment>
<evidence type="ECO:0000259" key="10">
    <source>
        <dbReference type="PROSITE" id="PS52004"/>
    </source>
</evidence>
<feature type="domain" description="Carrier" evidence="9">
    <location>
        <begin position="1551"/>
        <end position="1629"/>
    </location>
</feature>
<dbReference type="InterPro" id="IPR006162">
    <property type="entry name" value="Ppantetheine_attach_site"/>
</dbReference>
<dbReference type="InterPro" id="IPR001031">
    <property type="entry name" value="Thioesterase"/>
</dbReference>
<feature type="region of interest" description="Disordered" evidence="8">
    <location>
        <begin position="610"/>
        <end position="671"/>
    </location>
</feature>
<dbReference type="Gene3D" id="1.10.1200.10">
    <property type="entry name" value="ACP-like"/>
    <property type="match status" value="1"/>
</dbReference>
<dbReference type="InterPro" id="IPR016035">
    <property type="entry name" value="Acyl_Trfase/lysoPLipase"/>
</dbReference>
<dbReference type="Pfam" id="PF00109">
    <property type="entry name" value="ketoacyl-synt"/>
    <property type="match status" value="1"/>
</dbReference>
<comment type="cofactor">
    <cofactor evidence="1">
        <name>pantetheine 4'-phosphate</name>
        <dbReference type="ChEBI" id="CHEBI:47942"/>
    </cofactor>
</comment>
<dbReference type="PROSITE" id="PS00606">
    <property type="entry name" value="KS3_1"/>
    <property type="match status" value="1"/>
</dbReference>
<dbReference type="Pfam" id="PF02801">
    <property type="entry name" value="Ketoacyl-synt_C"/>
    <property type="match status" value="1"/>
</dbReference>
<feature type="compositionally biased region" description="Low complexity" evidence="8">
    <location>
        <begin position="637"/>
        <end position="655"/>
    </location>
</feature>
<evidence type="ECO:0000313" key="11">
    <source>
        <dbReference type="EMBL" id="MBB4919034.1"/>
    </source>
</evidence>
<accession>A0A7W7VQY5</accession>
<keyword evidence="5" id="KW-0045">Antibiotic biosynthesis</keyword>
<dbReference type="SUPFAM" id="SSF53901">
    <property type="entry name" value="Thiolase-like"/>
    <property type="match status" value="1"/>
</dbReference>
<dbReference type="SMART" id="SM00825">
    <property type="entry name" value="PKS_KS"/>
    <property type="match status" value="1"/>
</dbReference>
<dbReference type="InterPro" id="IPR014043">
    <property type="entry name" value="Acyl_transferase_dom"/>
</dbReference>
<dbReference type="InterPro" id="IPR014030">
    <property type="entry name" value="Ketoacyl_synth_N"/>
</dbReference>
<dbReference type="InterPro" id="IPR015083">
    <property type="entry name" value="NorB/c/GfsB-D-like_docking"/>
</dbReference>
<dbReference type="Gene3D" id="3.40.50.720">
    <property type="entry name" value="NAD(P)-binding Rossmann-like Domain"/>
    <property type="match status" value="1"/>
</dbReference>
<dbReference type="PANTHER" id="PTHR43775:SF51">
    <property type="entry name" value="INACTIVE PHENOLPHTHIOCEROL SYNTHESIS POLYKETIDE SYNTHASE TYPE I PKS1-RELATED"/>
    <property type="match status" value="1"/>
</dbReference>
<dbReference type="PROSITE" id="PS50075">
    <property type="entry name" value="CARRIER"/>
    <property type="match status" value="1"/>
</dbReference>
<dbReference type="InterPro" id="IPR014031">
    <property type="entry name" value="Ketoacyl_synth_C"/>
</dbReference>
<keyword evidence="6" id="KW-0511">Multifunctional enzyme</keyword>
<proteinExistence type="predicted"/>
<name>A0A7W7VQY5_9ACTN</name>
<evidence type="ECO:0000256" key="6">
    <source>
        <dbReference type="ARBA" id="ARBA00023268"/>
    </source>
</evidence>
<dbReference type="SUPFAM" id="SSF52151">
    <property type="entry name" value="FabD/lysophospholipase-like"/>
    <property type="match status" value="1"/>
</dbReference>
<dbReference type="SMART" id="SM00827">
    <property type="entry name" value="PKS_AT"/>
    <property type="match status" value="1"/>
</dbReference>
<dbReference type="Gene3D" id="3.40.366.10">
    <property type="entry name" value="Malonyl-Coenzyme A Acyl Carrier Protein, domain 2"/>
    <property type="match status" value="1"/>
</dbReference>
<protein>
    <submittedName>
        <fullName evidence="11">Acyl transferase domain-containing protein/surfactin synthase thioesterase subunit</fullName>
    </submittedName>
</protein>
<dbReference type="InterPro" id="IPR018201">
    <property type="entry name" value="Ketoacyl_synth_AS"/>
</dbReference>
<dbReference type="SMART" id="SM00822">
    <property type="entry name" value="PKS_KR"/>
    <property type="match status" value="1"/>
</dbReference>
<dbReference type="Pfam" id="PF00975">
    <property type="entry name" value="Thioesterase"/>
    <property type="match status" value="1"/>
</dbReference>
<dbReference type="PROSITE" id="PS00012">
    <property type="entry name" value="PHOSPHOPANTETHEINE"/>
    <property type="match status" value="1"/>
</dbReference>
<dbReference type="InterPro" id="IPR009081">
    <property type="entry name" value="PP-bd_ACP"/>
</dbReference>
<evidence type="ECO:0000256" key="2">
    <source>
        <dbReference type="ARBA" id="ARBA00022450"/>
    </source>
</evidence>
<dbReference type="InterPro" id="IPR057326">
    <property type="entry name" value="KR_dom"/>
</dbReference>
<keyword evidence="2" id="KW-0596">Phosphopantetheine</keyword>
<dbReference type="CDD" id="cd00833">
    <property type="entry name" value="PKS"/>
    <property type="match status" value="1"/>
</dbReference>
<dbReference type="InterPro" id="IPR050091">
    <property type="entry name" value="PKS_NRPS_Biosynth_Enz"/>
</dbReference>
<dbReference type="Gene3D" id="3.30.70.3290">
    <property type="match status" value="2"/>
</dbReference>
<dbReference type="InterPro" id="IPR001227">
    <property type="entry name" value="Ac_transferase_dom_sf"/>
</dbReference>
<dbReference type="InterPro" id="IPR055123">
    <property type="entry name" value="SpnB-like_Rossmann"/>
</dbReference>
<dbReference type="InterPro" id="IPR032821">
    <property type="entry name" value="PKS_assoc"/>
</dbReference>